<comment type="caution">
    <text evidence="2">The sequence shown here is derived from an EMBL/GenBank/DDBJ whole genome shotgun (WGS) entry which is preliminary data.</text>
</comment>
<evidence type="ECO:0000313" key="3">
    <source>
        <dbReference type="Proteomes" id="UP001195941"/>
    </source>
</evidence>
<proteinExistence type="predicted"/>
<dbReference type="InterPro" id="IPR042245">
    <property type="entry name" value="Tgt2/MlaC_sf"/>
</dbReference>
<dbReference type="Gene3D" id="3.10.450.710">
    <property type="entry name" value="Tgt2/MlaC"/>
    <property type="match status" value="1"/>
</dbReference>
<feature type="signal peptide" evidence="1">
    <location>
        <begin position="1"/>
        <end position="29"/>
    </location>
</feature>
<dbReference type="PANTHER" id="PTHR36573:SF1">
    <property type="entry name" value="INTERMEMBRANE PHOSPHOLIPID TRANSPORT SYSTEM BINDING PROTEIN MLAC"/>
    <property type="match status" value="1"/>
</dbReference>
<reference evidence="2 3" key="1">
    <citation type="journal article" date="2021" name="Arch. Microbiol.">
        <title>Thalassobius aquimarinus sp. nov., isolated from the Sea of Japan seashore.</title>
        <authorList>
            <person name="Kurilenko V.V."/>
            <person name="Romanenko L.A."/>
            <person name="Chernysheva N.Y."/>
            <person name="Velansky P.V."/>
            <person name="Tekutyeva L.A."/>
            <person name="Isaeva M.P."/>
            <person name="Mikhailov V.V."/>
        </authorList>
    </citation>
    <scope>NUCLEOTIDE SEQUENCE [LARGE SCALE GENOMIC DNA]</scope>
    <source>
        <strain evidence="2 3">KMM 8518</strain>
    </source>
</reference>
<evidence type="ECO:0000256" key="1">
    <source>
        <dbReference type="SAM" id="SignalP"/>
    </source>
</evidence>
<accession>A0ABS5HVB0</accession>
<protein>
    <submittedName>
        <fullName evidence="2">ABC transporter substrate-binding protein</fullName>
    </submittedName>
</protein>
<organism evidence="2 3">
    <name type="scientific">Thalassovita aquimarina</name>
    <dbReference type="NCBI Taxonomy" id="2785917"/>
    <lineage>
        <taxon>Bacteria</taxon>
        <taxon>Pseudomonadati</taxon>
        <taxon>Pseudomonadota</taxon>
        <taxon>Alphaproteobacteria</taxon>
        <taxon>Rhodobacterales</taxon>
        <taxon>Roseobacteraceae</taxon>
        <taxon>Thalassovita</taxon>
    </lineage>
</organism>
<dbReference type="InterPro" id="IPR006311">
    <property type="entry name" value="TAT_signal"/>
</dbReference>
<dbReference type="Proteomes" id="UP001195941">
    <property type="component" value="Unassembled WGS sequence"/>
</dbReference>
<keyword evidence="3" id="KW-1185">Reference proteome</keyword>
<dbReference type="PANTHER" id="PTHR36573">
    <property type="entry name" value="INTERMEMBRANE PHOSPHOLIPID TRANSPORT SYSTEM BINDING PROTEIN MLAC"/>
    <property type="match status" value="1"/>
</dbReference>
<keyword evidence="1" id="KW-0732">Signal</keyword>
<feature type="chain" id="PRO_5046111057" evidence="1">
    <location>
        <begin position="30"/>
        <end position="201"/>
    </location>
</feature>
<sequence>MLNNPSRRSFLSQISAVALAAAVPMPAFALSASSAKSLVDKLVADINAVIDSGKSESAMYKEFERIFARYADVPTIARYALGVDARSASAAQMHEFTKVFQRYISVKYGKRFREFIGGKIVVNSARAIKSFIEVKTTAHLRGEKPFEVVFLVSDRSGSARFFNLFIEGINMLLTERTEIGAMLDQRRGDLNAVIADLRKLS</sequence>
<dbReference type="PROSITE" id="PS51318">
    <property type="entry name" value="TAT"/>
    <property type="match status" value="1"/>
</dbReference>
<evidence type="ECO:0000313" key="2">
    <source>
        <dbReference type="EMBL" id="MBR9652911.1"/>
    </source>
</evidence>
<dbReference type="InterPro" id="IPR008869">
    <property type="entry name" value="MlaC/ttg2D"/>
</dbReference>
<dbReference type="Pfam" id="PF05494">
    <property type="entry name" value="MlaC"/>
    <property type="match status" value="1"/>
</dbReference>
<dbReference type="RefSeq" id="WP_212702534.1">
    <property type="nucleotide sequence ID" value="NZ_JADMKU010000020.1"/>
</dbReference>
<name>A0ABS5HVB0_9RHOB</name>
<dbReference type="EMBL" id="JADMKU010000020">
    <property type="protein sequence ID" value="MBR9652911.1"/>
    <property type="molecule type" value="Genomic_DNA"/>
</dbReference>
<gene>
    <name evidence="2" type="ORF">IT775_17465</name>
</gene>